<gene>
    <name evidence="3" type="ORF">HAHE_19870</name>
</gene>
<evidence type="ECO:0000256" key="2">
    <source>
        <dbReference type="SAM" id="SignalP"/>
    </source>
</evidence>
<accession>A0ABM7RFZ1</accession>
<dbReference type="RefSeq" id="WP_338690658.1">
    <property type="nucleotide sequence ID" value="NZ_AP024702.1"/>
</dbReference>
<dbReference type="EMBL" id="AP024702">
    <property type="protein sequence ID" value="BCX48079.1"/>
    <property type="molecule type" value="Genomic_DNA"/>
</dbReference>
<sequence>MKTPTHFLIGLTAIVVLASTPFHSFAGDQPSATEHPEGQERPEHPEGSSGQKAPKGLIGFVGQVRGVVVKNRDDQGVEFKVIRVIATREDNKAQQPKLLEGRTVSIGPNLSEEGKWNPVERQIKYLRTLKPGEELTLDLGHAEREHFVLLRKRGPWSGKER</sequence>
<feature type="compositionally biased region" description="Basic and acidic residues" evidence="1">
    <location>
        <begin position="34"/>
        <end position="46"/>
    </location>
</feature>
<evidence type="ECO:0000313" key="4">
    <source>
        <dbReference type="Proteomes" id="UP001374893"/>
    </source>
</evidence>
<feature type="region of interest" description="Disordered" evidence="1">
    <location>
        <begin position="26"/>
        <end position="55"/>
    </location>
</feature>
<organism evidence="3 4">
    <name type="scientific">Haloferula helveola</name>
    <dbReference type="NCBI Taxonomy" id="490095"/>
    <lineage>
        <taxon>Bacteria</taxon>
        <taxon>Pseudomonadati</taxon>
        <taxon>Verrucomicrobiota</taxon>
        <taxon>Verrucomicrobiia</taxon>
        <taxon>Verrucomicrobiales</taxon>
        <taxon>Verrucomicrobiaceae</taxon>
        <taxon>Haloferula</taxon>
    </lineage>
</organism>
<feature type="chain" id="PRO_5047040616" description="DUF5666 domain-containing protein" evidence="2">
    <location>
        <begin position="27"/>
        <end position="161"/>
    </location>
</feature>
<keyword evidence="4" id="KW-1185">Reference proteome</keyword>
<feature type="signal peptide" evidence="2">
    <location>
        <begin position="1"/>
        <end position="26"/>
    </location>
</feature>
<protein>
    <recommendedName>
        <fullName evidence="5">DUF5666 domain-containing protein</fullName>
    </recommendedName>
</protein>
<evidence type="ECO:0000313" key="3">
    <source>
        <dbReference type="EMBL" id="BCX48079.1"/>
    </source>
</evidence>
<proteinExistence type="predicted"/>
<reference evidence="3 4" key="1">
    <citation type="submission" date="2021-06" db="EMBL/GenBank/DDBJ databases">
        <title>Complete genome of Haloferula helveola possessing various polysaccharide degrading enzymes.</title>
        <authorList>
            <person name="Takami H."/>
            <person name="Huang C."/>
            <person name="Hamasaki K."/>
        </authorList>
    </citation>
    <scope>NUCLEOTIDE SEQUENCE [LARGE SCALE GENOMIC DNA]</scope>
    <source>
        <strain evidence="3 4">CN-1</strain>
    </source>
</reference>
<keyword evidence="2" id="KW-0732">Signal</keyword>
<name>A0ABM7RFZ1_9BACT</name>
<dbReference type="Proteomes" id="UP001374893">
    <property type="component" value="Chromosome"/>
</dbReference>
<evidence type="ECO:0000256" key="1">
    <source>
        <dbReference type="SAM" id="MobiDB-lite"/>
    </source>
</evidence>
<evidence type="ECO:0008006" key="5">
    <source>
        <dbReference type="Google" id="ProtNLM"/>
    </source>
</evidence>